<evidence type="ECO:0000256" key="6">
    <source>
        <dbReference type="ARBA" id="ARBA00023136"/>
    </source>
</evidence>
<gene>
    <name evidence="8" type="ORF">A2Y62_20235</name>
</gene>
<keyword evidence="7" id="KW-0998">Cell outer membrane</keyword>
<keyword evidence="3" id="KW-1134">Transmembrane beta strand</keyword>
<dbReference type="GO" id="GO:0009279">
    <property type="term" value="C:cell outer membrane"/>
    <property type="evidence" value="ECO:0007669"/>
    <property type="project" value="UniProtKB-SubCell"/>
</dbReference>
<evidence type="ECO:0000313" key="8">
    <source>
        <dbReference type="EMBL" id="OGF62164.1"/>
    </source>
</evidence>
<dbReference type="EMBL" id="MFGW01000184">
    <property type="protein sequence ID" value="OGF62164.1"/>
    <property type="molecule type" value="Genomic_DNA"/>
</dbReference>
<dbReference type="GO" id="GO:0015483">
    <property type="term" value="F:long-chain fatty acid transporting porin activity"/>
    <property type="evidence" value="ECO:0007669"/>
    <property type="project" value="TreeGrafter"/>
</dbReference>
<keyword evidence="6" id="KW-0472">Membrane</keyword>
<accession>A0A1F5VFG9</accession>
<evidence type="ECO:0000256" key="3">
    <source>
        <dbReference type="ARBA" id="ARBA00022452"/>
    </source>
</evidence>
<dbReference type="SUPFAM" id="SSF56935">
    <property type="entry name" value="Porins"/>
    <property type="match status" value="1"/>
</dbReference>
<sequence length="440" mass="50122">MNKIVTFIVGLVVLLSVLVTDAPALTDEEVYRTLIFNFITPGARALAFGGAFIALADDATAAEANPAGLTILVKPELFGEFRRARFNEDAYGTEAGLFGSSDTYLQFFDYYSPTFFSFTYPTPYFTLAFSRQEVMNIKSEVYSTFDLSVFWDMPSEYFLEETWGTLDLKLVNWNISVAKKITETISAGFSVRICTIKANSRVNNYVYLTDSEGPDFTTLIRHQTDVGIGANFGILWRPKEYFSMGFVYRNQPKLQLEEDFIVPAINIWGREPEHTIFKNTFNLPDSYGLGISLRPTPNLTFSFDLVRMMYTDLLEDFKINYNPITIGLTEGEIEVPFTVQDGNEYHVGGEYVFFIKKIPVALRAGYYSDPPHQIGLDEDLFWELNEEETDPVAEVFPAGELEHHITGGLGIAMRDNMQIDIAYDYNRYRKETVASFIYRF</sequence>
<dbReference type="PANTHER" id="PTHR35093:SF8">
    <property type="entry name" value="OUTER MEMBRANE PROTEIN NMB0088-RELATED"/>
    <property type="match status" value="1"/>
</dbReference>
<comment type="subcellular location">
    <subcellularLocation>
        <location evidence="1">Cell outer membrane</location>
        <topology evidence="1">Multi-pass membrane protein</topology>
    </subcellularLocation>
</comment>
<name>A0A1F5VFG9_9BACT</name>
<comment type="caution">
    <text evidence="8">The sequence shown here is derived from an EMBL/GenBank/DDBJ whole genome shotgun (WGS) entry which is preliminary data.</text>
</comment>
<evidence type="ECO:0000313" key="9">
    <source>
        <dbReference type="Proteomes" id="UP000178943"/>
    </source>
</evidence>
<protein>
    <recommendedName>
        <fullName evidence="10">PorV/PorQ family protein</fullName>
    </recommendedName>
</protein>
<keyword evidence="5" id="KW-0732">Signal</keyword>
<organism evidence="8 9">
    <name type="scientific">Candidatus Fischerbacteria bacterium RBG_13_37_8</name>
    <dbReference type="NCBI Taxonomy" id="1817863"/>
    <lineage>
        <taxon>Bacteria</taxon>
        <taxon>Candidatus Fischeribacteriota</taxon>
    </lineage>
</organism>
<evidence type="ECO:0000256" key="5">
    <source>
        <dbReference type="ARBA" id="ARBA00022729"/>
    </source>
</evidence>
<keyword evidence="4" id="KW-0812">Transmembrane</keyword>
<dbReference type="InterPro" id="IPR005017">
    <property type="entry name" value="OMPP1/FadL/TodX"/>
</dbReference>
<evidence type="ECO:0000256" key="1">
    <source>
        <dbReference type="ARBA" id="ARBA00004571"/>
    </source>
</evidence>
<dbReference type="PANTHER" id="PTHR35093">
    <property type="entry name" value="OUTER MEMBRANE PROTEIN NMB0088-RELATED"/>
    <property type="match status" value="1"/>
</dbReference>
<dbReference type="Proteomes" id="UP000178943">
    <property type="component" value="Unassembled WGS sequence"/>
</dbReference>
<dbReference type="AlphaFoldDB" id="A0A1F5VFG9"/>
<dbReference type="Pfam" id="PF03349">
    <property type="entry name" value="Toluene_X"/>
    <property type="match status" value="1"/>
</dbReference>
<evidence type="ECO:0000256" key="2">
    <source>
        <dbReference type="ARBA" id="ARBA00008163"/>
    </source>
</evidence>
<dbReference type="STRING" id="1817863.A2Y62_20235"/>
<dbReference type="Gene3D" id="2.40.160.60">
    <property type="entry name" value="Outer membrane protein transport protein (OMPP1/FadL/TodX)"/>
    <property type="match status" value="1"/>
</dbReference>
<reference evidence="8 9" key="1">
    <citation type="journal article" date="2016" name="Nat. Commun.">
        <title>Thousands of microbial genomes shed light on interconnected biogeochemical processes in an aquifer system.</title>
        <authorList>
            <person name="Anantharaman K."/>
            <person name="Brown C.T."/>
            <person name="Hug L.A."/>
            <person name="Sharon I."/>
            <person name="Castelle C.J."/>
            <person name="Probst A.J."/>
            <person name="Thomas B.C."/>
            <person name="Singh A."/>
            <person name="Wilkins M.J."/>
            <person name="Karaoz U."/>
            <person name="Brodie E.L."/>
            <person name="Williams K.H."/>
            <person name="Hubbard S.S."/>
            <person name="Banfield J.F."/>
        </authorList>
    </citation>
    <scope>NUCLEOTIDE SEQUENCE [LARGE SCALE GENOMIC DNA]</scope>
</reference>
<evidence type="ECO:0000256" key="7">
    <source>
        <dbReference type="ARBA" id="ARBA00023237"/>
    </source>
</evidence>
<proteinExistence type="inferred from homology"/>
<evidence type="ECO:0000256" key="4">
    <source>
        <dbReference type="ARBA" id="ARBA00022692"/>
    </source>
</evidence>
<evidence type="ECO:0008006" key="10">
    <source>
        <dbReference type="Google" id="ProtNLM"/>
    </source>
</evidence>
<comment type="similarity">
    <text evidence="2">Belongs to the OmpP1/FadL family.</text>
</comment>